<feature type="compositionally biased region" description="Basic and acidic residues" evidence="1">
    <location>
        <begin position="1"/>
        <end position="29"/>
    </location>
</feature>
<evidence type="ECO:0000313" key="3">
    <source>
        <dbReference type="Proteomes" id="UP000005239"/>
    </source>
</evidence>
<feature type="region of interest" description="Disordered" evidence="1">
    <location>
        <begin position="1"/>
        <end position="112"/>
    </location>
</feature>
<keyword evidence="3" id="KW-1185">Reference proteome</keyword>
<evidence type="ECO:0000313" key="2">
    <source>
        <dbReference type="EnsemblMetazoa" id="PPA45296.1"/>
    </source>
</evidence>
<proteinExistence type="predicted"/>
<gene>
    <name evidence="2" type="primary">WBGene00283665</name>
</gene>
<reference evidence="3" key="1">
    <citation type="journal article" date="2008" name="Nat. Genet.">
        <title>The Pristionchus pacificus genome provides a unique perspective on nematode lifestyle and parasitism.</title>
        <authorList>
            <person name="Dieterich C."/>
            <person name="Clifton S.W."/>
            <person name="Schuster L.N."/>
            <person name="Chinwalla A."/>
            <person name="Delehaunty K."/>
            <person name="Dinkelacker I."/>
            <person name="Fulton L."/>
            <person name="Fulton R."/>
            <person name="Godfrey J."/>
            <person name="Minx P."/>
            <person name="Mitreva M."/>
            <person name="Roeseler W."/>
            <person name="Tian H."/>
            <person name="Witte H."/>
            <person name="Yang S.P."/>
            <person name="Wilson R.K."/>
            <person name="Sommer R.J."/>
        </authorList>
    </citation>
    <scope>NUCLEOTIDE SEQUENCE [LARGE SCALE GENOMIC DNA]</scope>
    <source>
        <strain evidence="3">PS312</strain>
    </source>
</reference>
<accession>A0A8R1Z837</accession>
<name>A0A2A6CUG7_PRIPA</name>
<feature type="compositionally biased region" description="Acidic residues" evidence="1">
    <location>
        <begin position="30"/>
        <end position="41"/>
    </location>
</feature>
<protein>
    <submittedName>
        <fullName evidence="2">Uncharacterized protein</fullName>
    </submittedName>
</protein>
<dbReference type="AlphaFoldDB" id="A0A2A6CUG7"/>
<dbReference type="EnsemblMetazoa" id="PPA45296.1">
    <property type="protein sequence ID" value="PPA45296.1"/>
    <property type="gene ID" value="WBGene00283665"/>
</dbReference>
<sequence>MERNMTSEAKMSEECTRETRRSKCERREEEDGGETGDEEGMGGELTGIVLYAEPPRSVRQTRSVAKRGKERDGGGMTGDEEEAIRWDTTMGIDREVTETTTVVSPSSILNRI</sequence>
<accession>A0A2A6CUG7</accession>
<dbReference type="Proteomes" id="UP000005239">
    <property type="component" value="Unassembled WGS sequence"/>
</dbReference>
<organism evidence="2 3">
    <name type="scientific">Pristionchus pacificus</name>
    <name type="common">Parasitic nematode worm</name>
    <dbReference type="NCBI Taxonomy" id="54126"/>
    <lineage>
        <taxon>Eukaryota</taxon>
        <taxon>Metazoa</taxon>
        <taxon>Ecdysozoa</taxon>
        <taxon>Nematoda</taxon>
        <taxon>Chromadorea</taxon>
        <taxon>Rhabditida</taxon>
        <taxon>Rhabditina</taxon>
        <taxon>Diplogasteromorpha</taxon>
        <taxon>Diplogasteroidea</taxon>
        <taxon>Neodiplogasteridae</taxon>
        <taxon>Pristionchus</taxon>
    </lineage>
</organism>
<reference evidence="2" key="2">
    <citation type="submission" date="2022-06" db="UniProtKB">
        <authorList>
            <consortium name="EnsemblMetazoa"/>
        </authorList>
    </citation>
    <scope>IDENTIFICATION</scope>
    <source>
        <strain evidence="2">PS312</strain>
    </source>
</reference>
<evidence type="ECO:0000256" key="1">
    <source>
        <dbReference type="SAM" id="MobiDB-lite"/>
    </source>
</evidence>